<keyword evidence="1" id="KW-1133">Transmembrane helix</keyword>
<sequence>MATVTSSLRLFDGFSGPLRQISQSLNMTISVMRQMATATNADASAIRTLESASRRLTSAEADLISATQRATNEQQRFNNSLMSSINSGNRLVSGLKNIAAAYLSIHTAQQIGQATLGRAMSQQKFLDMFIARTGSKDIGTAMFQKFKREAIDAGADIGDALTGALSFYSTTKNANQITELNNIAKRLSFFDTTGQGLQGAMFSVKEAMSGDLVSLSERFNMGKKDIRNSGLIDFAKKGDMDGFIKSFNKLLETQSMGKKAFQTMLDSPAYKWQRLINNFKNQFAEAGQGALKAILPLIDKLNNAFQSEKFSVFFDGLYSVLRIISLGFSNLFNAIGPTWDFIKLLFITTYKIIYNTGIILAGLTPVITGVAVAWGIYYLWLNRSVIITKIWITTNAVASLIMGGLGTAIGAVTSAVKALNLAFRANPIGFVISLVIGLITALAAMQLVTNGLRKVFSGAFGFIVDVAQNAMNTVMDIVNGAIRGLNSVTKFFADLLGVETYKIQEIQYRADFSKFKAAGQDMIENYSLEDFKKKLGLEKAPEYNPSEATLKAMNQISSIGKVDEVGKIKDKVDISNEDLKMMRELAEMKNIQNFVTLTPTVQVQTGDINKGADIDTVVAEITKKLQTDVANSAKGVYNHA</sequence>
<feature type="transmembrane region" description="Helical" evidence="1">
    <location>
        <begin position="352"/>
        <end position="380"/>
    </location>
</feature>
<reference evidence="2" key="1">
    <citation type="submission" date="2022-09" db="EMBL/GenBank/DDBJ databases">
        <title>Genome analysis and characterization of larvicidal activity of Brevibacillus strains.</title>
        <authorList>
            <person name="Patrusheva E.V."/>
            <person name="Izotova A.O."/>
            <person name="Toshchakov S.V."/>
            <person name="Sineoky S.P."/>
        </authorList>
    </citation>
    <scope>NUCLEOTIDE SEQUENCE</scope>
    <source>
        <strain evidence="2">VKPM_B-13244</strain>
    </source>
</reference>
<protein>
    <recommendedName>
        <fullName evidence="4">Tail tape measure protein</fullName>
    </recommendedName>
</protein>
<evidence type="ECO:0000313" key="2">
    <source>
        <dbReference type="EMBL" id="MCZ0831833.1"/>
    </source>
</evidence>
<evidence type="ECO:0000256" key="1">
    <source>
        <dbReference type="SAM" id="Phobius"/>
    </source>
</evidence>
<dbReference type="RefSeq" id="WP_258417669.1">
    <property type="nucleotide sequence ID" value="NZ_JAPTNG010000009.1"/>
</dbReference>
<dbReference type="EMBL" id="JAPTNG010000009">
    <property type="protein sequence ID" value="MCZ0831833.1"/>
    <property type="molecule type" value="Genomic_DNA"/>
</dbReference>
<feature type="transmembrane region" description="Helical" evidence="1">
    <location>
        <begin position="392"/>
        <end position="416"/>
    </location>
</feature>
<keyword evidence="3" id="KW-1185">Reference proteome</keyword>
<name>A0ABT4HYF5_9BACL</name>
<evidence type="ECO:0000313" key="3">
    <source>
        <dbReference type="Proteomes" id="UP001067708"/>
    </source>
</evidence>
<evidence type="ECO:0008006" key="4">
    <source>
        <dbReference type="Google" id="ProtNLM"/>
    </source>
</evidence>
<dbReference type="Proteomes" id="UP001067708">
    <property type="component" value="Unassembled WGS sequence"/>
</dbReference>
<accession>A0ABT4HYF5</accession>
<proteinExistence type="predicted"/>
<feature type="transmembrane region" description="Helical" evidence="1">
    <location>
        <begin position="428"/>
        <end position="448"/>
    </location>
</feature>
<gene>
    <name evidence="2" type="ORF">O0535_13895</name>
</gene>
<keyword evidence="1" id="KW-0812">Transmembrane</keyword>
<comment type="caution">
    <text evidence="2">The sequence shown here is derived from an EMBL/GenBank/DDBJ whole genome shotgun (WGS) entry which is preliminary data.</text>
</comment>
<keyword evidence="1" id="KW-0472">Membrane</keyword>
<organism evidence="2 3">
    <name type="scientific">Brevibacillus halotolerans</name>
    <dbReference type="NCBI Taxonomy" id="1507437"/>
    <lineage>
        <taxon>Bacteria</taxon>
        <taxon>Bacillati</taxon>
        <taxon>Bacillota</taxon>
        <taxon>Bacilli</taxon>
        <taxon>Bacillales</taxon>
        <taxon>Paenibacillaceae</taxon>
        <taxon>Brevibacillus</taxon>
    </lineage>
</organism>